<keyword evidence="6 7" id="KW-0067">ATP-binding</keyword>
<dbReference type="PANTHER" id="PTHR43289">
    <property type="entry name" value="MITOGEN-ACTIVATED PROTEIN KINASE KINASE KINASE 20-RELATED"/>
    <property type="match status" value="1"/>
</dbReference>
<proteinExistence type="predicted"/>
<evidence type="ECO:0000256" key="1">
    <source>
        <dbReference type="ARBA" id="ARBA00012513"/>
    </source>
</evidence>
<dbReference type="InterPro" id="IPR008271">
    <property type="entry name" value="Ser/Thr_kinase_AS"/>
</dbReference>
<dbReference type="InterPro" id="IPR011009">
    <property type="entry name" value="Kinase-like_dom_sf"/>
</dbReference>
<dbReference type="PROSITE" id="PS00107">
    <property type="entry name" value="PROTEIN_KINASE_ATP"/>
    <property type="match status" value="1"/>
</dbReference>
<keyword evidence="8" id="KW-0472">Membrane</keyword>
<keyword evidence="5 10" id="KW-0418">Kinase</keyword>
<keyword evidence="2 10" id="KW-0723">Serine/threonine-protein kinase</keyword>
<evidence type="ECO:0000256" key="7">
    <source>
        <dbReference type="PROSITE-ProRule" id="PRU10141"/>
    </source>
</evidence>
<protein>
    <recommendedName>
        <fullName evidence="1">non-specific serine/threonine protein kinase</fullName>
        <ecNumber evidence="1">2.7.11.1</ecNumber>
    </recommendedName>
</protein>
<dbReference type="PANTHER" id="PTHR43289:SF6">
    <property type="entry name" value="SERINE_THREONINE-PROTEIN KINASE NEKL-3"/>
    <property type="match status" value="1"/>
</dbReference>
<gene>
    <name evidence="10" type="ORF">HKW67_18155</name>
</gene>
<dbReference type="EMBL" id="CP053085">
    <property type="protein sequence ID" value="QJR37297.1"/>
    <property type="molecule type" value="Genomic_DNA"/>
</dbReference>
<dbReference type="PROSITE" id="PS00108">
    <property type="entry name" value="PROTEIN_KINASE_ST"/>
    <property type="match status" value="1"/>
</dbReference>
<accession>A0A6M4IUQ9</accession>
<keyword evidence="8" id="KW-0812">Transmembrane</keyword>
<evidence type="ECO:0000259" key="9">
    <source>
        <dbReference type="PROSITE" id="PS50011"/>
    </source>
</evidence>
<dbReference type="Gene3D" id="1.10.510.10">
    <property type="entry name" value="Transferase(Phosphotransferase) domain 1"/>
    <property type="match status" value="1"/>
</dbReference>
<dbReference type="GO" id="GO:0005524">
    <property type="term" value="F:ATP binding"/>
    <property type="evidence" value="ECO:0007669"/>
    <property type="project" value="UniProtKB-UniRule"/>
</dbReference>
<dbReference type="PROSITE" id="PS50011">
    <property type="entry name" value="PROTEIN_KINASE_DOM"/>
    <property type="match status" value="1"/>
</dbReference>
<evidence type="ECO:0000313" key="10">
    <source>
        <dbReference type="EMBL" id="QJR37297.1"/>
    </source>
</evidence>
<keyword evidence="4 7" id="KW-0547">Nucleotide-binding</keyword>
<dbReference type="Proteomes" id="UP000500938">
    <property type="component" value="Chromosome"/>
</dbReference>
<evidence type="ECO:0000256" key="3">
    <source>
        <dbReference type="ARBA" id="ARBA00022679"/>
    </source>
</evidence>
<reference evidence="10 11" key="1">
    <citation type="submission" date="2020-05" db="EMBL/GenBank/DDBJ databases">
        <title>Complete genome sequence of Gemmatimonas greenlandica TET16.</title>
        <authorList>
            <person name="Zeng Y."/>
        </authorList>
    </citation>
    <scope>NUCLEOTIDE SEQUENCE [LARGE SCALE GENOMIC DNA]</scope>
    <source>
        <strain evidence="10 11">TET16</strain>
    </source>
</reference>
<sequence>MANTFRVDSEELRARLHALFGSELRIDRELGRGGMAAVFLAFDSALERQVAVKLLLPDVSVHGDVVERFLREARTVAALQHPHIVTVYGVRSRDDAHAIVMQFVDGTSLDAVVAEQGALPPAQAARLLSQVAAGLQHAHDRGVVHRDVKPANVLVDDQGNAYVSDFGIARRNDGAIVTRAGFVLGSWDYMSPEQRTGERVTPAADQYAFGVMAFEVFTGRLPFPGTPAEVIRGHMDTPAPSLRAVVPELTPTIDALIARMLAKDPSDRWPSLAEARLRLDELAEGRTSGAHDVVPTATPAVSTRAVSTRAVTIGVVVLLLAAIAAWALGLFGS</sequence>
<dbReference type="Pfam" id="PF00069">
    <property type="entry name" value="Pkinase"/>
    <property type="match status" value="1"/>
</dbReference>
<dbReference type="CDD" id="cd14014">
    <property type="entry name" value="STKc_PknB_like"/>
    <property type="match status" value="1"/>
</dbReference>
<dbReference type="SUPFAM" id="SSF56112">
    <property type="entry name" value="Protein kinase-like (PK-like)"/>
    <property type="match status" value="1"/>
</dbReference>
<evidence type="ECO:0000313" key="11">
    <source>
        <dbReference type="Proteomes" id="UP000500938"/>
    </source>
</evidence>
<dbReference type="GO" id="GO:0004674">
    <property type="term" value="F:protein serine/threonine kinase activity"/>
    <property type="evidence" value="ECO:0007669"/>
    <property type="project" value="UniProtKB-KW"/>
</dbReference>
<evidence type="ECO:0000256" key="8">
    <source>
        <dbReference type="SAM" id="Phobius"/>
    </source>
</evidence>
<dbReference type="InterPro" id="IPR000719">
    <property type="entry name" value="Prot_kinase_dom"/>
</dbReference>
<evidence type="ECO:0000256" key="6">
    <source>
        <dbReference type="ARBA" id="ARBA00022840"/>
    </source>
</evidence>
<dbReference type="EC" id="2.7.11.1" evidence="1"/>
<dbReference type="KEGG" id="ggr:HKW67_18155"/>
<dbReference type="SMART" id="SM00220">
    <property type="entry name" value="S_TKc"/>
    <property type="match status" value="1"/>
</dbReference>
<dbReference type="FunFam" id="1.10.510.10:FF:000021">
    <property type="entry name" value="Serine/threonine protein kinase"/>
    <property type="match status" value="1"/>
</dbReference>
<evidence type="ECO:0000256" key="2">
    <source>
        <dbReference type="ARBA" id="ARBA00022527"/>
    </source>
</evidence>
<name>A0A6M4IUQ9_9BACT</name>
<feature type="binding site" evidence="7">
    <location>
        <position position="53"/>
    </location>
    <ligand>
        <name>ATP</name>
        <dbReference type="ChEBI" id="CHEBI:30616"/>
    </ligand>
</feature>
<dbReference type="RefSeq" id="WP_171226731.1">
    <property type="nucleotide sequence ID" value="NZ_CP053085.1"/>
</dbReference>
<evidence type="ECO:0000256" key="5">
    <source>
        <dbReference type="ARBA" id="ARBA00022777"/>
    </source>
</evidence>
<evidence type="ECO:0000256" key="4">
    <source>
        <dbReference type="ARBA" id="ARBA00022741"/>
    </source>
</evidence>
<keyword evidence="11" id="KW-1185">Reference proteome</keyword>
<dbReference type="InterPro" id="IPR017441">
    <property type="entry name" value="Protein_kinase_ATP_BS"/>
</dbReference>
<keyword evidence="3" id="KW-0808">Transferase</keyword>
<dbReference type="AlphaFoldDB" id="A0A6M4IUQ9"/>
<feature type="transmembrane region" description="Helical" evidence="8">
    <location>
        <begin position="310"/>
        <end position="331"/>
    </location>
</feature>
<organism evidence="10 11">
    <name type="scientific">Gemmatimonas groenlandica</name>
    <dbReference type="NCBI Taxonomy" id="2732249"/>
    <lineage>
        <taxon>Bacteria</taxon>
        <taxon>Pseudomonadati</taxon>
        <taxon>Gemmatimonadota</taxon>
        <taxon>Gemmatimonadia</taxon>
        <taxon>Gemmatimonadales</taxon>
        <taxon>Gemmatimonadaceae</taxon>
        <taxon>Gemmatimonas</taxon>
    </lineage>
</organism>
<feature type="domain" description="Protein kinase" evidence="9">
    <location>
        <begin position="24"/>
        <end position="294"/>
    </location>
</feature>
<dbReference type="Gene3D" id="3.30.200.20">
    <property type="entry name" value="Phosphorylase Kinase, domain 1"/>
    <property type="match status" value="1"/>
</dbReference>
<keyword evidence="8" id="KW-1133">Transmembrane helix</keyword>